<accession>A0A0C5GN47</accession>
<evidence type="ECO:0000313" key="7">
    <source>
        <dbReference type="EMBL" id="AJP05976.1"/>
    </source>
</evidence>
<feature type="transmembrane region" description="Helical" evidence="6">
    <location>
        <begin position="243"/>
        <end position="261"/>
    </location>
</feature>
<keyword evidence="2" id="KW-1003">Cell membrane</keyword>
<feature type="transmembrane region" description="Helical" evidence="6">
    <location>
        <begin position="335"/>
        <end position="354"/>
    </location>
</feature>
<dbReference type="GO" id="GO:0005886">
    <property type="term" value="C:plasma membrane"/>
    <property type="evidence" value="ECO:0007669"/>
    <property type="project" value="UniProtKB-SubCell"/>
</dbReference>
<dbReference type="InterPro" id="IPR036259">
    <property type="entry name" value="MFS_trans_sf"/>
</dbReference>
<feature type="transmembrane region" description="Helical" evidence="6">
    <location>
        <begin position="207"/>
        <end position="231"/>
    </location>
</feature>
<evidence type="ECO:0000256" key="6">
    <source>
        <dbReference type="SAM" id="Phobius"/>
    </source>
</evidence>
<dbReference type="PATRIC" id="fig|477245.3.peg.6529"/>
<evidence type="ECO:0000256" key="5">
    <source>
        <dbReference type="ARBA" id="ARBA00023136"/>
    </source>
</evidence>
<dbReference type="Gene3D" id="1.20.1250.20">
    <property type="entry name" value="MFS general substrate transporter like domains"/>
    <property type="match status" value="1"/>
</dbReference>
<dbReference type="AlphaFoldDB" id="A0A0C5GN47"/>
<evidence type="ECO:0000256" key="3">
    <source>
        <dbReference type="ARBA" id="ARBA00022692"/>
    </source>
</evidence>
<evidence type="ECO:0000256" key="4">
    <source>
        <dbReference type="ARBA" id="ARBA00022989"/>
    </source>
</evidence>
<name>A0A0C5GN47_9ACTN</name>
<evidence type="ECO:0000256" key="2">
    <source>
        <dbReference type="ARBA" id="ARBA00022475"/>
    </source>
</evidence>
<feature type="transmembrane region" description="Helical" evidence="6">
    <location>
        <begin position="147"/>
        <end position="175"/>
    </location>
</feature>
<keyword evidence="8" id="KW-1185">Reference proteome</keyword>
<comment type="subcellular location">
    <subcellularLocation>
        <location evidence="1">Cell membrane</location>
        <topology evidence="1">Multi-pass membrane protein</topology>
    </subcellularLocation>
</comment>
<keyword evidence="5 6" id="KW-0472">Membrane</keyword>
<keyword evidence="4 6" id="KW-1133">Transmembrane helix</keyword>
<keyword evidence="3 6" id="KW-0812">Transmembrane</keyword>
<evidence type="ECO:0000256" key="1">
    <source>
        <dbReference type="ARBA" id="ARBA00004651"/>
    </source>
</evidence>
<dbReference type="PANTHER" id="PTHR23513:SF6">
    <property type="entry name" value="MAJOR FACILITATOR SUPERFAMILY ASSOCIATED DOMAIN-CONTAINING PROTEIN"/>
    <property type="match status" value="1"/>
</dbReference>
<dbReference type="SUPFAM" id="SSF103473">
    <property type="entry name" value="MFS general substrate transporter"/>
    <property type="match status" value="1"/>
</dbReference>
<dbReference type="STRING" id="477245.TU94_30675"/>
<dbReference type="CDD" id="cd06173">
    <property type="entry name" value="MFS_MefA_like"/>
    <property type="match status" value="1"/>
</dbReference>
<dbReference type="GO" id="GO:0022857">
    <property type="term" value="F:transmembrane transporter activity"/>
    <property type="evidence" value="ECO:0007669"/>
    <property type="project" value="InterPro"/>
</dbReference>
<dbReference type="KEGG" id="scw:TU94_30675"/>
<dbReference type="PANTHER" id="PTHR23513">
    <property type="entry name" value="INTEGRAL MEMBRANE EFFLUX PROTEIN-RELATED"/>
    <property type="match status" value="1"/>
</dbReference>
<feature type="transmembrane region" description="Helical" evidence="6">
    <location>
        <begin position="31"/>
        <end position="56"/>
    </location>
</feature>
<feature type="transmembrane region" description="Helical" evidence="6">
    <location>
        <begin position="268"/>
        <end position="290"/>
    </location>
</feature>
<dbReference type="EMBL" id="CP010849">
    <property type="protein sequence ID" value="AJP05976.1"/>
    <property type="molecule type" value="Genomic_DNA"/>
</dbReference>
<dbReference type="HOGENOM" id="CLU_034180_13_0_11"/>
<dbReference type="Pfam" id="PF07690">
    <property type="entry name" value="MFS_1"/>
    <property type="match status" value="1"/>
</dbReference>
<feature type="transmembrane region" description="Helical" evidence="6">
    <location>
        <begin position="296"/>
        <end position="315"/>
    </location>
</feature>
<gene>
    <name evidence="7" type="ORF">TU94_30675</name>
</gene>
<dbReference type="Proteomes" id="UP000032234">
    <property type="component" value="Chromosome"/>
</dbReference>
<reference evidence="7 8" key="1">
    <citation type="submission" date="2015-02" db="EMBL/GenBank/DDBJ databases">
        <title>Genome sequence of thermotolerant Streptomyces cyaneogriseus subsp. Noncyanogenus NMWT1, the producer of nematocidal antibiotics nemadectin.</title>
        <authorList>
            <person name="Wang H."/>
            <person name="Li C."/>
            <person name="Xiang W."/>
            <person name="Wang X."/>
        </authorList>
    </citation>
    <scope>NUCLEOTIDE SEQUENCE [LARGE SCALE GENOMIC DNA]</scope>
    <source>
        <strain evidence="7 8">NMWT 1</strain>
    </source>
</reference>
<evidence type="ECO:0000313" key="8">
    <source>
        <dbReference type="Proteomes" id="UP000032234"/>
    </source>
</evidence>
<proteinExistence type="predicted"/>
<sequence length="394" mass="40008">MWTASAVSSLGDGVRLTALPLVAVQLTDDPLLISLVTVANWLPLLLSPLAGAWADVVDRRSLLVGIDVARAVVVLLLALSVATGTANLVIVCVAAAALGLGETVYVVAAQSFLPAVVDTSRLAAANGRLHIAQLVFRDSAGQPLGSVVFVAAASLPFLIDGVSFLLGAALLATIAPRAGTPAAVRPAAPRWRTLVADGARLVRSDRLLMSLAGMLGTLNFFMGAIGALEVLYVVRWLGLPEGAFGVFLAVGALGGVAGGLLNARLSRAYGLFPTALAAMALVGAATLLIGVVRQPLVAAVCFAALSLGAAVYQSLTVSFRQAATAPEKLGRVNGFYRLVGTGTIPLGALTGGALAKLMQVNVPFVVAGAGILLLAAATARPVLRMAARHPDAVP</sequence>
<dbReference type="InterPro" id="IPR011701">
    <property type="entry name" value="MFS"/>
</dbReference>
<organism evidence="7 8">
    <name type="scientific">Streptomyces cyaneogriseus subsp. noncyanogenus</name>
    <dbReference type="NCBI Taxonomy" id="477245"/>
    <lineage>
        <taxon>Bacteria</taxon>
        <taxon>Bacillati</taxon>
        <taxon>Actinomycetota</taxon>
        <taxon>Actinomycetes</taxon>
        <taxon>Kitasatosporales</taxon>
        <taxon>Streptomycetaceae</taxon>
        <taxon>Streptomyces</taxon>
    </lineage>
</organism>
<protein>
    <submittedName>
        <fullName evidence="7">MFS transporter</fullName>
    </submittedName>
</protein>
<feature type="transmembrane region" description="Helical" evidence="6">
    <location>
        <begin position="68"/>
        <end position="98"/>
    </location>
</feature>
<feature type="transmembrane region" description="Helical" evidence="6">
    <location>
        <begin position="360"/>
        <end position="379"/>
    </location>
</feature>